<keyword evidence="1" id="KW-0812">Transmembrane</keyword>
<dbReference type="AlphaFoldDB" id="A0A6J6MF03"/>
<sequence length="81" mass="8501">MTKSEAAGPSRLETTLAYMGAGIIGLSLVSIMITLVASFFGSTTNLAIFAQIPLLGMPAGFVMIMVLLGLALARKGRENKR</sequence>
<name>A0A6J6MF03_9ZZZZ</name>
<evidence type="ECO:0000256" key="1">
    <source>
        <dbReference type="SAM" id="Phobius"/>
    </source>
</evidence>
<evidence type="ECO:0000313" key="2">
    <source>
        <dbReference type="EMBL" id="CAB4671444.1"/>
    </source>
</evidence>
<feature type="transmembrane region" description="Helical" evidence="1">
    <location>
        <begin position="46"/>
        <end position="73"/>
    </location>
</feature>
<accession>A0A6J6MF03</accession>
<dbReference type="EMBL" id="CAEZWX010000070">
    <property type="protein sequence ID" value="CAB4671444.1"/>
    <property type="molecule type" value="Genomic_DNA"/>
</dbReference>
<proteinExistence type="predicted"/>
<feature type="transmembrane region" description="Helical" evidence="1">
    <location>
        <begin position="16"/>
        <end position="40"/>
    </location>
</feature>
<protein>
    <submittedName>
        <fullName evidence="2">Unannotated protein</fullName>
    </submittedName>
</protein>
<keyword evidence="1" id="KW-1133">Transmembrane helix</keyword>
<organism evidence="2">
    <name type="scientific">freshwater metagenome</name>
    <dbReference type="NCBI Taxonomy" id="449393"/>
    <lineage>
        <taxon>unclassified sequences</taxon>
        <taxon>metagenomes</taxon>
        <taxon>ecological metagenomes</taxon>
    </lineage>
</organism>
<gene>
    <name evidence="2" type="ORF">UFOPK2328_00573</name>
</gene>
<keyword evidence="1" id="KW-0472">Membrane</keyword>
<reference evidence="2" key="1">
    <citation type="submission" date="2020-05" db="EMBL/GenBank/DDBJ databases">
        <authorList>
            <person name="Chiriac C."/>
            <person name="Salcher M."/>
            <person name="Ghai R."/>
            <person name="Kavagutti S V."/>
        </authorList>
    </citation>
    <scope>NUCLEOTIDE SEQUENCE</scope>
</reference>